<dbReference type="InterPro" id="IPR052169">
    <property type="entry name" value="CW_Biosynth-Accessory"/>
</dbReference>
<dbReference type="InterPro" id="IPR019079">
    <property type="entry name" value="Capsule_synth_CapA"/>
</dbReference>
<dbReference type="Gene3D" id="3.60.21.10">
    <property type="match status" value="1"/>
</dbReference>
<dbReference type="SUPFAM" id="SSF56300">
    <property type="entry name" value="Metallo-dependent phosphatases"/>
    <property type="match status" value="1"/>
</dbReference>
<evidence type="ECO:0000313" key="4">
    <source>
        <dbReference type="EMBL" id="PJA46326.1"/>
    </source>
</evidence>
<gene>
    <name evidence="4" type="primary">amrB</name>
    <name evidence="4" type="ORF">CO173_03125</name>
</gene>
<dbReference type="InterPro" id="IPR029052">
    <property type="entry name" value="Metallo-depent_PP-like"/>
</dbReference>
<dbReference type="EMBL" id="PFWT01000010">
    <property type="protein sequence ID" value="PJA46326.1"/>
    <property type="molecule type" value="Genomic_DNA"/>
</dbReference>
<accession>A0A2M7XF17</accession>
<evidence type="ECO:0000256" key="2">
    <source>
        <dbReference type="SAM" id="Phobius"/>
    </source>
</evidence>
<dbReference type="SMART" id="SM00854">
    <property type="entry name" value="PGA_cap"/>
    <property type="match status" value="1"/>
</dbReference>
<evidence type="ECO:0000256" key="1">
    <source>
        <dbReference type="ARBA" id="ARBA00005662"/>
    </source>
</evidence>
<keyword evidence="2" id="KW-1133">Transmembrane helix</keyword>
<proteinExistence type="inferred from homology"/>
<dbReference type="PANTHER" id="PTHR33393">
    <property type="entry name" value="POLYGLUTAMINE SYNTHESIS ACCESSORY PROTEIN RV0574C-RELATED"/>
    <property type="match status" value="1"/>
</dbReference>
<evidence type="ECO:0000313" key="5">
    <source>
        <dbReference type="Proteomes" id="UP000231263"/>
    </source>
</evidence>
<dbReference type="PANTHER" id="PTHR33393:SF13">
    <property type="entry name" value="PGA BIOSYNTHESIS PROTEIN CAPA"/>
    <property type="match status" value="1"/>
</dbReference>
<name>A0A2M7XF17_9BACT</name>
<dbReference type="Pfam" id="PF01875">
    <property type="entry name" value="Memo"/>
    <property type="match status" value="1"/>
</dbReference>
<sequence>MKKLPIILISIGVVLPFLLGGAFYVGAMLIVKNQSVTPIRFETLAETQEVYTGEYISSGYLEQDFFDTAYSKVGSVVKVNPRSAIVTNDFVATDKIAEVFETIGSDRVETVVLISANNFAVGVSPAQTSAVGFKTPYGNIDPAQAAITKLVNSVSLLKDERDALRTNNGILNTTPFIKKSFPNAKIVPLIVDERLTKAEADELGLAIAEQLPNAVVIASLDMSRDQPSATTDYHNEITARYLEAGGCAEVSCEIDLEIDSNATLNTLLSFNRAKGLGVWYETYHGSLLHIEVSTNSHENSSYILGYFEDGPVTGNTFISLHFVGDIMLDRGVRVAMDKAGTVAYPWQKMSRFLMGSHLVVGNLEGTVNEQLSSYTYNPPFRFVFSPESVFEMGKYVDVVSLANNHASDVGSAGQLETKDRLDGMGIDWFGSYASPAPAFTTKIYDHAVAIIGYHQFQPEEAELIAEIQTQKTAGRFVILVPHWGPEYQTEPSVSEKVLAQKMVDAGADLIVGGHPHVPQGVSAITSVPVIYSLGNFVFDQRIPETYEALTTGVIIDDENITIYLLPVYTKGGQPTPMGDAESKQLLQKIAGASPEYLRDQILNQKIVIKRYE</sequence>
<organism evidence="4 5">
    <name type="scientific">Candidatus Uhrbacteria bacterium CG_4_9_14_3_um_filter_41_35</name>
    <dbReference type="NCBI Taxonomy" id="1975034"/>
    <lineage>
        <taxon>Bacteria</taxon>
        <taxon>Candidatus Uhriibacteriota</taxon>
    </lineage>
</organism>
<feature type="transmembrane region" description="Helical" evidence="2">
    <location>
        <begin position="7"/>
        <end position="31"/>
    </location>
</feature>
<reference evidence="5" key="1">
    <citation type="submission" date="2017-09" db="EMBL/GenBank/DDBJ databases">
        <title>Depth-based differentiation of microbial function through sediment-hosted aquifers and enrichment of novel symbionts in the deep terrestrial subsurface.</title>
        <authorList>
            <person name="Probst A.J."/>
            <person name="Ladd B."/>
            <person name="Jarett J.K."/>
            <person name="Geller-Mcgrath D.E."/>
            <person name="Sieber C.M.K."/>
            <person name="Emerson J.B."/>
            <person name="Anantharaman K."/>
            <person name="Thomas B.C."/>
            <person name="Malmstrom R."/>
            <person name="Stieglmeier M."/>
            <person name="Klingl A."/>
            <person name="Woyke T."/>
            <person name="Ryan C.M."/>
            <person name="Banfield J.F."/>
        </authorList>
    </citation>
    <scope>NUCLEOTIDE SEQUENCE [LARGE SCALE GENOMIC DNA]</scope>
</reference>
<dbReference type="Pfam" id="PF09587">
    <property type="entry name" value="PGA_cap"/>
    <property type="match status" value="1"/>
</dbReference>
<feature type="domain" description="Capsule synthesis protein CapA" evidence="3">
    <location>
        <begin position="319"/>
        <end position="540"/>
    </location>
</feature>
<comment type="caution">
    <text evidence="4">The sequence shown here is derived from an EMBL/GenBank/DDBJ whole genome shotgun (WGS) entry which is preliminary data.</text>
</comment>
<protein>
    <submittedName>
        <fullName evidence="4">AmmeMemoRadiSam system protein B</fullName>
    </submittedName>
</protein>
<dbReference type="NCBIfam" id="TIGR04336">
    <property type="entry name" value="AmmeMemoSam_B"/>
    <property type="match status" value="1"/>
</dbReference>
<dbReference type="Gene3D" id="3.40.830.10">
    <property type="entry name" value="LigB-like"/>
    <property type="match status" value="1"/>
</dbReference>
<dbReference type="AlphaFoldDB" id="A0A2M7XF17"/>
<dbReference type="InterPro" id="IPR002737">
    <property type="entry name" value="MEMO1_fam"/>
</dbReference>
<dbReference type="Proteomes" id="UP000231263">
    <property type="component" value="Unassembled WGS sequence"/>
</dbReference>
<evidence type="ECO:0000259" key="3">
    <source>
        <dbReference type="SMART" id="SM00854"/>
    </source>
</evidence>
<keyword evidence="2" id="KW-0472">Membrane</keyword>
<dbReference type="CDD" id="cd07381">
    <property type="entry name" value="MPP_CapA"/>
    <property type="match status" value="1"/>
</dbReference>
<comment type="similarity">
    <text evidence="1">Belongs to the CapA family.</text>
</comment>
<keyword evidence="2" id="KW-0812">Transmembrane</keyword>